<keyword evidence="2" id="KW-1185">Reference proteome</keyword>
<evidence type="ECO:0000256" key="1">
    <source>
        <dbReference type="SAM" id="SignalP"/>
    </source>
</evidence>
<name>A0A915JPK0_ROMCU</name>
<protein>
    <submittedName>
        <fullName evidence="3">Uncharacterized protein</fullName>
    </submittedName>
</protein>
<keyword evidence="1" id="KW-0732">Signal</keyword>
<sequence length="204" mass="23640">MTIIWLGLAMGLTNSVRDRLIASHMAVLPQVSCMVARGGNVRKEQTAHSTLFCDQNYRSFYTPIYTIANSKLRYMAMRSEGAVQRYVDELCSQEYKNSTRLNNKLIAKPTINVVHMHVGGWWILIPSNDREDDERKNDQERREKATGRYCVAPLFGMKRTRGTTRLPRGETNNDFTKITERRFTEINRFCYLCSKTANEKFVLI</sequence>
<feature type="chain" id="PRO_5037138309" evidence="1">
    <location>
        <begin position="16"/>
        <end position="204"/>
    </location>
</feature>
<dbReference type="Proteomes" id="UP000887565">
    <property type="component" value="Unplaced"/>
</dbReference>
<evidence type="ECO:0000313" key="2">
    <source>
        <dbReference type="Proteomes" id="UP000887565"/>
    </source>
</evidence>
<reference evidence="3" key="1">
    <citation type="submission" date="2022-11" db="UniProtKB">
        <authorList>
            <consortium name="WormBaseParasite"/>
        </authorList>
    </citation>
    <scope>IDENTIFICATION</scope>
</reference>
<dbReference type="WBParaSite" id="nRc.2.0.1.t28184-RA">
    <property type="protein sequence ID" value="nRc.2.0.1.t28184-RA"/>
    <property type="gene ID" value="nRc.2.0.1.g28184"/>
</dbReference>
<evidence type="ECO:0000313" key="3">
    <source>
        <dbReference type="WBParaSite" id="nRc.2.0.1.t28184-RA"/>
    </source>
</evidence>
<dbReference type="AlphaFoldDB" id="A0A915JPK0"/>
<feature type="signal peptide" evidence="1">
    <location>
        <begin position="1"/>
        <end position="15"/>
    </location>
</feature>
<organism evidence="2 3">
    <name type="scientific">Romanomermis culicivorax</name>
    <name type="common">Nematode worm</name>
    <dbReference type="NCBI Taxonomy" id="13658"/>
    <lineage>
        <taxon>Eukaryota</taxon>
        <taxon>Metazoa</taxon>
        <taxon>Ecdysozoa</taxon>
        <taxon>Nematoda</taxon>
        <taxon>Enoplea</taxon>
        <taxon>Dorylaimia</taxon>
        <taxon>Mermithida</taxon>
        <taxon>Mermithoidea</taxon>
        <taxon>Mermithidae</taxon>
        <taxon>Romanomermis</taxon>
    </lineage>
</organism>
<proteinExistence type="predicted"/>
<accession>A0A915JPK0</accession>